<organism evidence="2 3">
    <name type="scientific">Folsomia candida</name>
    <name type="common">Springtail</name>
    <dbReference type="NCBI Taxonomy" id="158441"/>
    <lineage>
        <taxon>Eukaryota</taxon>
        <taxon>Metazoa</taxon>
        <taxon>Ecdysozoa</taxon>
        <taxon>Arthropoda</taxon>
        <taxon>Hexapoda</taxon>
        <taxon>Collembola</taxon>
        <taxon>Entomobryomorpha</taxon>
        <taxon>Isotomoidea</taxon>
        <taxon>Isotomidae</taxon>
        <taxon>Proisotominae</taxon>
        <taxon>Folsomia</taxon>
    </lineage>
</organism>
<sequence>MYLMLNCWRGNYGLDISQIQLINSCMNFEDYILQGQSKIRLSLEARGMAGLVQLLQITIPLVALCLLILIIFQPCTPPFLLSMSAKCGEIKWTHIGSTHAIVLFELWMCAQIFNGAAPTVFFVCFAGIICLLNYFQLLGASIQESRCLEQYQENIRFYRRIQILEKHMNDITNVYILPALIIGVPLLQIVSQYVSITMHDDIPMPGFVLFPIMSVEAIITNVVVFTPASWVNGRSTRILARYARKITHCVRKSVVVKERKACTMLKIKFGSNYVDQSTPLVIQNFCLNQTMSLILINTSRRTRQK</sequence>
<comment type="caution">
    <text evidence="2">The sequence shown here is derived from an EMBL/GenBank/DDBJ whole genome shotgun (WGS) entry which is preliminary data.</text>
</comment>
<evidence type="ECO:0000256" key="1">
    <source>
        <dbReference type="SAM" id="Phobius"/>
    </source>
</evidence>
<keyword evidence="1" id="KW-1133">Transmembrane helix</keyword>
<feature type="transmembrane region" description="Helical" evidence="1">
    <location>
        <begin position="174"/>
        <end position="196"/>
    </location>
</feature>
<keyword evidence="1" id="KW-0472">Membrane</keyword>
<dbReference type="OrthoDB" id="8297494at2759"/>
<feature type="transmembrane region" description="Helical" evidence="1">
    <location>
        <begin position="48"/>
        <end position="72"/>
    </location>
</feature>
<protein>
    <submittedName>
        <fullName evidence="2">Uncharacterized protein</fullName>
    </submittedName>
</protein>
<dbReference type="EMBL" id="LNIX01000005">
    <property type="protein sequence ID" value="OXA54930.1"/>
    <property type="molecule type" value="Genomic_DNA"/>
</dbReference>
<feature type="transmembrane region" description="Helical" evidence="1">
    <location>
        <begin position="112"/>
        <end position="135"/>
    </location>
</feature>
<proteinExistence type="predicted"/>
<evidence type="ECO:0000313" key="2">
    <source>
        <dbReference type="EMBL" id="OXA54930.1"/>
    </source>
</evidence>
<reference evidence="2 3" key="1">
    <citation type="submission" date="2015-12" db="EMBL/GenBank/DDBJ databases">
        <title>The genome of Folsomia candida.</title>
        <authorList>
            <person name="Faddeeva A."/>
            <person name="Derks M.F."/>
            <person name="Anvar Y."/>
            <person name="Smit S."/>
            <person name="Van Straalen N."/>
            <person name="Roelofs D."/>
        </authorList>
    </citation>
    <scope>NUCLEOTIDE SEQUENCE [LARGE SCALE GENOMIC DNA]</scope>
    <source>
        <strain evidence="2 3">VU population</strain>
        <tissue evidence="2">Whole body</tissue>
    </source>
</reference>
<dbReference type="Proteomes" id="UP000198287">
    <property type="component" value="Unassembled WGS sequence"/>
</dbReference>
<accession>A0A226EBV6</accession>
<dbReference type="AlphaFoldDB" id="A0A226EBV6"/>
<feature type="transmembrane region" description="Helical" evidence="1">
    <location>
        <begin position="208"/>
        <end position="231"/>
    </location>
</feature>
<keyword evidence="1" id="KW-0812">Transmembrane</keyword>
<keyword evidence="3" id="KW-1185">Reference proteome</keyword>
<gene>
    <name evidence="2" type="ORF">Fcan01_11869</name>
</gene>
<evidence type="ECO:0000313" key="3">
    <source>
        <dbReference type="Proteomes" id="UP000198287"/>
    </source>
</evidence>
<name>A0A226EBV6_FOLCA</name>